<reference evidence="6 7" key="1">
    <citation type="submission" date="2014-06" db="EMBL/GenBank/DDBJ databases">
        <authorList>
            <person name="Swart Estienne"/>
        </authorList>
    </citation>
    <scope>NUCLEOTIDE SEQUENCE [LARGE SCALE GENOMIC DNA]</scope>
    <source>
        <strain evidence="6 7">130c</strain>
    </source>
</reference>
<dbReference type="InParanoid" id="A0A077ZS35"/>
<dbReference type="InterPro" id="IPR036910">
    <property type="entry name" value="HMG_box_dom_sf"/>
</dbReference>
<feature type="DNA-binding region" description="HMG box" evidence="3">
    <location>
        <begin position="67"/>
        <end position="135"/>
    </location>
</feature>
<dbReference type="GO" id="GO:0005634">
    <property type="term" value="C:nucleus"/>
    <property type="evidence" value="ECO:0007669"/>
    <property type="project" value="UniProtKB-UniRule"/>
</dbReference>
<feature type="compositionally biased region" description="Polar residues" evidence="4">
    <location>
        <begin position="1"/>
        <end position="15"/>
    </location>
</feature>
<dbReference type="InterPro" id="IPR009071">
    <property type="entry name" value="HMG_box_dom"/>
</dbReference>
<keyword evidence="1 3" id="KW-0238">DNA-binding</keyword>
<dbReference type="PANTHER" id="PTHR46040:SF3">
    <property type="entry name" value="HIGH MOBILITY GROUP PROTEIN 2"/>
    <property type="match status" value="1"/>
</dbReference>
<protein>
    <recommendedName>
        <fullName evidence="5">HMG box domain-containing protein</fullName>
    </recommendedName>
</protein>
<dbReference type="PANTHER" id="PTHR46040">
    <property type="entry name" value="HIGH MOBILITY GROUP PROTEIN 2"/>
    <property type="match status" value="1"/>
</dbReference>
<gene>
    <name evidence="6" type="primary">Contig3189.g3407</name>
    <name evidence="6" type="ORF">STYLEM_1677</name>
</gene>
<dbReference type="EMBL" id="CCKQ01001600">
    <property type="protein sequence ID" value="CDW72713.1"/>
    <property type="molecule type" value="Genomic_DNA"/>
</dbReference>
<evidence type="ECO:0000256" key="2">
    <source>
        <dbReference type="ARBA" id="ARBA00023242"/>
    </source>
</evidence>
<dbReference type="AlphaFoldDB" id="A0A077ZS35"/>
<sequence>MSSDNSKRTSSSIQNPEEEQEKKREKKAKNKRGGCSTVDKPKIKQTIVLNQKKQNCTRTPKKPKEQNKKPPTAYQLFCKFRREQLKKDNSQMGLMESSKLIGDEWSKMNESQKKRWIENAKEKRLEFDMQSYQLSKKGKTEKGEIRSSVNNDKGVLSDSSSSQSTKDVNLNKQRPNTTTDQFKQVKLKIKEQRKDSSDSLSEISSSQKSQQSHRCKKSLKNIIKRRFSEEST</sequence>
<accession>A0A077ZS35</accession>
<feature type="compositionally biased region" description="Polar residues" evidence="4">
    <location>
        <begin position="47"/>
        <end position="58"/>
    </location>
</feature>
<evidence type="ECO:0000313" key="6">
    <source>
        <dbReference type="EMBL" id="CDW72713.1"/>
    </source>
</evidence>
<proteinExistence type="predicted"/>
<feature type="region of interest" description="Disordered" evidence="4">
    <location>
        <begin position="1"/>
        <end position="73"/>
    </location>
</feature>
<dbReference type="SUPFAM" id="SSF47095">
    <property type="entry name" value="HMG-box"/>
    <property type="match status" value="1"/>
</dbReference>
<dbReference type="OrthoDB" id="1919336at2759"/>
<feature type="region of interest" description="Disordered" evidence="4">
    <location>
        <begin position="128"/>
        <end position="232"/>
    </location>
</feature>
<evidence type="ECO:0000313" key="7">
    <source>
        <dbReference type="Proteomes" id="UP000039865"/>
    </source>
</evidence>
<feature type="compositionally biased region" description="Polar residues" evidence="4">
    <location>
        <begin position="165"/>
        <end position="182"/>
    </location>
</feature>
<dbReference type="SMART" id="SM00398">
    <property type="entry name" value="HMG"/>
    <property type="match status" value="1"/>
</dbReference>
<dbReference type="InterPro" id="IPR051965">
    <property type="entry name" value="ChromReg_NeuronalGeneExpr"/>
</dbReference>
<dbReference type="Gene3D" id="1.10.30.10">
    <property type="entry name" value="High mobility group box domain"/>
    <property type="match status" value="1"/>
</dbReference>
<organism evidence="6 7">
    <name type="scientific">Stylonychia lemnae</name>
    <name type="common">Ciliate</name>
    <dbReference type="NCBI Taxonomy" id="5949"/>
    <lineage>
        <taxon>Eukaryota</taxon>
        <taxon>Sar</taxon>
        <taxon>Alveolata</taxon>
        <taxon>Ciliophora</taxon>
        <taxon>Intramacronucleata</taxon>
        <taxon>Spirotrichea</taxon>
        <taxon>Stichotrichia</taxon>
        <taxon>Sporadotrichida</taxon>
        <taxon>Oxytrichidae</taxon>
        <taxon>Stylonychinae</taxon>
        <taxon>Stylonychia</taxon>
    </lineage>
</organism>
<feature type="compositionally biased region" description="Basic and acidic residues" evidence="4">
    <location>
        <begin position="188"/>
        <end position="197"/>
    </location>
</feature>
<dbReference type="Pfam" id="PF09011">
    <property type="entry name" value="HMG_box_2"/>
    <property type="match status" value="1"/>
</dbReference>
<dbReference type="Proteomes" id="UP000039865">
    <property type="component" value="Unassembled WGS sequence"/>
</dbReference>
<keyword evidence="2 3" id="KW-0539">Nucleus</keyword>
<feature type="compositionally biased region" description="Low complexity" evidence="4">
    <location>
        <begin position="198"/>
        <end position="210"/>
    </location>
</feature>
<evidence type="ECO:0000256" key="3">
    <source>
        <dbReference type="PROSITE-ProRule" id="PRU00267"/>
    </source>
</evidence>
<feature type="compositionally biased region" description="Basic residues" evidence="4">
    <location>
        <begin position="211"/>
        <end position="225"/>
    </location>
</feature>
<name>A0A077ZS35_STYLE</name>
<keyword evidence="7" id="KW-1185">Reference proteome</keyword>
<evidence type="ECO:0000259" key="5">
    <source>
        <dbReference type="PROSITE" id="PS50118"/>
    </source>
</evidence>
<dbReference type="PROSITE" id="PS50118">
    <property type="entry name" value="HMG_BOX_2"/>
    <property type="match status" value="1"/>
</dbReference>
<feature type="domain" description="HMG box" evidence="5">
    <location>
        <begin position="67"/>
        <end position="135"/>
    </location>
</feature>
<dbReference type="GO" id="GO:0010468">
    <property type="term" value="P:regulation of gene expression"/>
    <property type="evidence" value="ECO:0007669"/>
    <property type="project" value="TreeGrafter"/>
</dbReference>
<dbReference type="GO" id="GO:0003677">
    <property type="term" value="F:DNA binding"/>
    <property type="evidence" value="ECO:0007669"/>
    <property type="project" value="UniProtKB-UniRule"/>
</dbReference>
<evidence type="ECO:0000256" key="4">
    <source>
        <dbReference type="SAM" id="MobiDB-lite"/>
    </source>
</evidence>
<evidence type="ECO:0000256" key="1">
    <source>
        <dbReference type="ARBA" id="ARBA00023125"/>
    </source>
</evidence>